<dbReference type="PRINTS" id="PR00344">
    <property type="entry name" value="BCTRLSENSOR"/>
</dbReference>
<organism evidence="8 9">
    <name type="scientific">Phyllobacterium ifriqiyense</name>
    <dbReference type="NCBI Taxonomy" id="314238"/>
    <lineage>
        <taxon>Bacteria</taxon>
        <taxon>Pseudomonadati</taxon>
        <taxon>Pseudomonadota</taxon>
        <taxon>Alphaproteobacteria</taxon>
        <taxon>Hyphomicrobiales</taxon>
        <taxon>Phyllobacteriaceae</taxon>
        <taxon>Phyllobacterium</taxon>
    </lineage>
</organism>
<evidence type="ECO:0000313" key="9">
    <source>
        <dbReference type="Proteomes" id="UP001237780"/>
    </source>
</evidence>
<dbReference type="Proteomes" id="UP001237780">
    <property type="component" value="Unassembled WGS sequence"/>
</dbReference>
<name>A0ABU0SBK3_9HYPH</name>
<dbReference type="InterPro" id="IPR007891">
    <property type="entry name" value="CHASE3"/>
</dbReference>
<feature type="transmembrane region" description="Helical" evidence="6">
    <location>
        <begin position="12"/>
        <end position="34"/>
    </location>
</feature>
<dbReference type="SUPFAM" id="SSF55874">
    <property type="entry name" value="ATPase domain of HSP90 chaperone/DNA topoisomerase II/histidine kinase"/>
    <property type="match status" value="1"/>
</dbReference>
<comment type="catalytic activity">
    <reaction evidence="1">
        <text>ATP + protein L-histidine = ADP + protein N-phospho-L-histidine.</text>
        <dbReference type="EC" id="2.7.13.3"/>
    </reaction>
</comment>
<dbReference type="Gene3D" id="1.10.287.130">
    <property type="match status" value="1"/>
</dbReference>
<evidence type="ECO:0000256" key="4">
    <source>
        <dbReference type="ARBA" id="ARBA00022679"/>
    </source>
</evidence>
<evidence type="ECO:0000256" key="1">
    <source>
        <dbReference type="ARBA" id="ARBA00000085"/>
    </source>
</evidence>
<dbReference type="SMART" id="SM00388">
    <property type="entry name" value="HisKA"/>
    <property type="match status" value="1"/>
</dbReference>
<dbReference type="PANTHER" id="PTHR42878">
    <property type="entry name" value="TWO-COMPONENT HISTIDINE KINASE"/>
    <property type="match status" value="1"/>
</dbReference>
<dbReference type="InterPro" id="IPR003594">
    <property type="entry name" value="HATPase_dom"/>
</dbReference>
<dbReference type="InterPro" id="IPR050351">
    <property type="entry name" value="BphY/WalK/GraS-like"/>
</dbReference>
<dbReference type="Pfam" id="PF02518">
    <property type="entry name" value="HATPase_c"/>
    <property type="match status" value="1"/>
</dbReference>
<sequence>MAATNISFARSTLIMLTVGVLILLGIVASTIWLVTESRQRFDNVVAARSIRSNSADLLSTMQDAETGQRGYLLSQEDSFLNPYKTALATLTARQEALGRSVKNSPKFAARLPELNRLITLKTEEMNRTLELAGSGKTAEAIGIVRAGSGQRSMDGIRELLSALMVESELDLQRGMDEQSSAIAALQRATIVGAVAIVAVLGGAIFIIFQHVRDLSTARREVELLNTSLEERVNERTEDLIRANQEIQRFAYIVTHDLRAPLVNIMGFTSELETSLKAIQGYILNDGEPLTEEDAKLARIAASEDLPEAISFIRSSTKKMDGLINAILKISRDGRRELKPEPIDLKALLEVSAASINHQIAELDGKVDISGKMPKITTDRLSLEQIFGNLFDNAVKYASPDRPLELSVRAYNDGYKFIRVDVSDNGRGISEDDLERVFELFRRSGQQDKPGEGIGLAHVRSLIRKLGGDIFVKSTFGKGSTFVLRLPSDLTKVVGV</sequence>
<dbReference type="InterPro" id="IPR036890">
    <property type="entry name" value="HATPase_C_sf"/>
</dbReference>
<reference evidence="8 9" key="1">
    <citation type="submission" date="2023-07" db="EMBL/GenBank/DDBJ databases">
        <title>Comparative genomics of wheat-associated soil bacteria to identify genetic determinants of phenazine resistance.</title>
        <authorList>
            <person name="Mouncey N."/>
        </authorList>
    </citation>
    <scope>NUCLEOTIDE SEQUENCE [LARGE SCALE GENOMIC DNA]</scope>
    <source>
        <strain evidence="8 9">W4I11</strain>
    </source>
</reference>
<dbReference type="EC" id="2.7.13.3" evidence="2"/>
<keyword evidence="5 8" id="KW-0418">Kinase</keyword>
<dbReference type="Pfam" id="PF05227">
    <property type="entry name" value="CHASE3"/>
    <property type="match status" value="1"/>
</dbReference>
<dbReference type="RefSeq" id="WP_307280759.1">
    <property type="nucleotide sequence ID" value="NZ_JAUSZT010000003.1"/>
</dbReference>
<dbReference type="PROSITE" id="PS50109">
    <property type="entry name" value="HIS_KIN"/>
    <property type="match status" value="1"/>
</dbReference>
<feature type="domain" description="Histidine kinase" evidence="7">
    <location>
        <begin position="252"/>
        <end position="489"/>
    </location>
</feature>
<dbReference type="InterPro" id="IPR005467">
    <property type="entry name" value="His_kinase_dom"/>
</dbReference>
<dbReference type="CDD" id="cd00082">
    <property type="entry name" value="HisKA"/>
    <property type="match status" value="1"/>
</dbReference>
<keyword evidence="9" id="KW-1185">Reference proteome</keyword>
<keyword evidence="6" id="KW-1133">Transmembrane helix</keyword>
<dbReference type="Gene3D" id="3.30.565.10">
    <property type="entry name" value="Histidine kinase-like ATPase, C-terminal domain"/>
    <property type="match status" value="1"/>
</dbReference>
<evidence type="ECO:0000256" key="5">
    <source>
        <dbReference type="ARBA" id="ARBA00022777"/>
    </source>
</evidence>
<feature type="transmembrane region" description="Helical" evidence="6">
    <location>
        <begin position="188"/>
        <end position="208"/>
    </location>
</feature>
<keyword evidence="6" id="KW-0472">Membrane</keyword>
<evidence type="ECO:0000256" key="2">
    <source>
        <dbReference type="ARBA" id="ARBA00012438"/>
    </source>
</evidence>
<dbReference type="EMBL" id="JAUSZT010000003">
    <property type="protein sequence ID" value="MDQ0997133.1"/>
    <property type="molecule type" value="Genomic_DNA"/>
</dbReference>
<dbReference type="InterPro" id="IPR003661">
    <property type="entry name" value="HisK_dim/P_dom"/>
</dbReference>
<keyword evidence="6" id="KW-0812">Transmembrane</keyword>
<dbReference type="SMART" id="SM00387">
    <property type="entry name" value="HATPase_c"/>
    <property type="match status" value="1"/>
</dbReference>
<evidence type="ECO:0000256" key="3">
    <source>
        <dbReference type="ARBA" id="ARBA00022553"/>
    </source>
</evidence>
<comment type="caution">
    <text evidence="8">The sequence shown here is derived from an EMBL/GenBank/DDBJ whole genome shotgun (WGS) entry which is preliminary data.</text>
</comment>
<proteinExistence type="predicted"/>
<dbReference type="InterPro" id="IPR004358">
    <property type="entry name" value="Sig_transdc_His_kin-like_C"/>
</dbReference>
<keyword evidence="3" id="KW-0597">Phosphoprotein</keyword>
<evidence type="ECO:0000256" key="6">
    <source>
        <dbReference type="SAM" id="Phobius"/>
    </source>
</evidence>
<keyword evidence="4" id="KW-0808">Transferase</keyword>
<evidence type="ECO:0000259" key="7">
    <source>
        <dbReference type="PROSITE" id="PS50109"/>
    </source>
</evidence>
<evidence type="ECO:0000313" key="8">
    <source>
        <dbReference type="EMBL" id="MDQ0997133.1"/>
    </source>
</evidence>
<protein>
    <recommendedName>
        <fullName evidence="2">histidine kinase</fullName>
        <ecNumber evidence="2">2.7.13.3</ecNumber>
    </recommendedName>
</protein>
<dbReference type="PANTHER" id="PTHR42878:SF15">
    <property type="entry name" value="BACTERIOPHYTOCHROME"/>
    <property type="match status" value="1"/>
</dbReference>
<dbReference type="GO" id="GO:0016301">
    <property type="term" value="F:kinase activity"/>
    <property type="evidence" value="ECO:0007669"/>
    <property type="project" value="UniProtKB-KW"/>
</dbReference>
<accession>A0ABU0SBK3</accession>
<dbReference type="InterPro" id="IPR036097">
    <property type="entry name" value="HisK_dim/P_sf"/>
</dbReference>
<gene>
    <name evidence="8" type="ORF">QFZ34_002315</name>
</gene>
<dbReference type="SUPFAM" id="SSF47384">
    <property type="entry name" value="Homodimeric domain of signal transducing histidine kinase"/>
    <property type="match status" value="1"/>
</dbReference>
<dbReference type="CDD" id="cd19410">
    <property type="entry name" value="HK9-like_sensor"/>
    <property type="match status" value="1"/>
</dbReference>